<name>A0ABR8P9M3_9LACO</name>
<organism evidence="1 2">
    <name type="scientific">Limosilactobacillus walteri</name>
    <dbReference type="NCBI Taxonomy" id="2268022"/>
    <lineage>
        <taxon>Bacteria</taxon>
        <taxon>Bacillati</taxon>
        <taxon>Bacillota</taxon>
        <taxon>Bacilli</taxon>
        <taxon>Lactobacillales</taxon>
        <taxon>Lactobacillaceae</taxon>
        <taxon>Limosilactobacillus</taxon>
    </lineage>
</organism>
<protein>
    <submittedName>
        <fullName evidence="1">Uncharacterized protein</fullName>
    </submittedName>
</protein>
<dbReference type="EMBL" id="QORN01000049">
    <property type="protein sequence ID" value="MBD5807392.1"/>
    <property type="molecule type" value="Genomic_DNA"/>
</dbReference>
<dbReference type="Proteomes" id="UP000704341">
    <property type="component" value="Unassembled WGS sequence"/>
</dbReference>
<sequence>MFLLKLHDLIKHNHENGLYSKDYNYYKAKNYSHKSDDFNSLSDFDKGKFQAQNDYQSRKAFKHYPKLLFEFLNFIFIHKMQEIVDFINGYNYEMRRLQKIDKN</sequence>
<reference evidence="1 2" key="1">
    <citation type="submission" date="2018-07" db="EMBL/GenBank/DDBJ databases">
        <title>Phylogenomic Insights into understanding Host Adaptation of Lactobacillus reuteri by a novel species, Lactobacillus spp. M31.</title>
        <authorList>
            <person name="Sharma S."/>
            <person name="Patil P."/>
            <person name="Korpole S."/>
            <person name="Patil P.B."/>
        </authorList>
    </citation>
    <scope>NUCLEOTIDE SEQUENCE [LARGE SCALE GENOMIC DNA]</scope>
    <source>
        <strain evidence="1 2">M31</strain>
    </source>
</reference>
<comment type="caution">
    <text evidence="1">The sequence shown here is derived from an EMBL/GenBank/DDBJ whole genome shotgun (WGS) entry which is preliminary data.</text>
</comment>
<dbReference type="RefSeq" id="WP_153930919.1">
    <property type="nucleotide sequence ID" value="NZ_QORN01000049.1"/>
</dbReference>
<evidence type="ECO:0000313" key="2">
    <source>
        <dbReference type="Proteomes" id="UP000704341"/>
    </source>
</evidence>
<keyword evidence="2" id="KW-1185">Reference proteome</keyword>
<gene>
    <name evidence="1" type="ORF">DTK66_09885</name>
</gene>
<proteinExistence type="predicted"/>
<accession>A0ABR8P9M3</accession>
<evidence type="ECO:0000313" key="1">
    <source>
        <dbReference type="EMBL" id="MBD5807392.1"/>
    </source>
</evidence>